<dbReference type="InterPro" id="IPR014777">
    <property type="entry name" value="4pyrrole_Mease_sub1"/>
</dbReference>
<dbReference type="EMBL" id="QXHD01000004">
    <property type="protein sequence ID" value="NEZ58795.1"/>
    <property type="molecule type" value="Genomic_DNA"/>
</dbReference>
<dbReference type="InterPro" id="IPR003043">
    <property type="entry name" value="Uropor_MeTrfase_CS"/>
</dbReference>
<sequence>MTQTIPSSQQSPVQIIGAGPGALDLITVRGQNLLATADTVFYTGSLVPEQMLQWCQSTVETIDTRSHTLETWLPMLQERVIKGQRVVRLQDGDPCLYGALHELMAFLLKHQITFEIVPGVSAFQLAAARLAVELTVPQLVQSIILTRVQGRTNVPGDEDLASLAAHQASLCLYLSARHAAAAQDKLMTHYPPETPVALCYRLGWPDEEIFVGRLDTMATMTQESGHDRTVMYLISPALAAQEARSQLYSPGHSHLFRPHLSRV</sequence>
<keyword evidence="6" id="KW-0949">S-adenosyl-L-methionine</keyword>
<dbReference type="InterPro" id="IPR006362">
    <property type="entry name" value="Cbl_synth_CobM/CibF"/>
</dbReference>
<gene>
    <name evidence="9" type="primary">cobM</name>
    <name evidence="9" type="ORF">DXZ20_24775</name>
</gene>
<accession>A0A6M0RRB7</accession>
<keyword evidence="3" id="KW-0169">Cobalamin biosynthesis</keyword>
<comment type="similarity">
    <text evidence="2 7">Belongs to the precorrin methyltransferase family.</text>
</comment>
<dbReference type="GO" id="GO:0046026">
    <property type="term" value="F:precorrin-4 C11-methyltransferase activity"/>
    <property type="evidence" value="ECO:0007669"/>
    <property type="project" value="UniProtKB-EC"/>
</dbReference>
<comment type="pathway">
    <text evidence="1">Cofactor biosynthesis; adenosylcobalamin biosynthesis.</text>
</comment>
<feature type="domain" description="Tetrapyrrole methylase" evidence="8">
    <location>
        <begin position="14"/>
        <end position="217"/>
    </location>
</feature>
<dbReference type="UniPathway" id="UPA00148"/>
<dbReference type="EC" id="2.1.1.133" evidence="9"/>
<dbReference type="Gene3D" id="3.40.1010.10">
    <property type="entry name" value="Cobalt-precorrin-4 Transmethylase, Domain 1"/>
    <property type="match status" value="1"/>
</dbReference>
<evidence type="ECO:0000313" key="9">
    <source>
        <dbReference type="EMBL" id="NEZ58795.1"/>
    </source>
</evidence>
<dbReference type="CDD" id="cd11641">
    <property type="entry name" value="Precorrin-4_C11-MT"/>
    <property type="match status" value="1"/>
</dbReference>
<evidence type="ECO:0000259" key="8">
    <source>
        <dbReference type="Pfam" id="PF00590"/>
    </source>
</evidence>
<dbReference type="NCBIfam" id="TIGR01465">
    <property type="entry name" value="cobM_cbiF"/>
    <property type="match status" value="1"/>
</dbReference>
<dbReference type="InterPro" id="IPR014776">
    <property type="entry name" value="4pyrrole_Mease_sub2"/>
</dbReference>
<dbReference type="PANTHER" id="PTHR45790">
    <property type="entry name" value="SIROHEME SYNTHASE-RELATED"/>
    <property type="match status" value="1"/>
</dbReference>
<evidence type="ECO:0000256" key="6">
    <source>
        <dbReference type="ARBA" id="ARBA00022691"/>
    </source>
</evidence>
<dbReference type="RefSeq" id="WP_163701668.1">
    <property type="nucleotide sequence ID" value="NZ_QXHD01000004.1"/>
</dbReference>
<dbReference type="InterPro" id="IPR050161">
    <property type="entry name" value="Siro_Cobalamin_biosynth"/>
</dbReference>
<dbReference type="PANTHER" id="PTHR45790:SF4">
    <property type="entry name" value="COBALT-PRECORRIN-4 C(11)-METHYLTRANSFERASE"/>
    <property type="match status" value="1"/>
</dbReference>
<comment type="caution">
    <text evidence="9">The sequence shown here is derived from an EMBL/GenBank/DDBJ whole genome shotgun (WGS) entry which is preliminary data.</text>
</comment>
<dbReference type="SUPFAM" id="SSF53790">
    <property type="entry name" value="Tetrapyrrole methylase"/>
    <property type="match status" value="1"/>
</dbReference>
<evidence type="ECO:0000256" key="7">
    <source>
        <dbReference type="RuleBase" id="RU003960"/>
    </source>
</evidence>
<proteinExistence type="inferred from homology"/>
<evidence type="ECO:0000313" key="10">
    <source>
        <dbReference type="Proteomes" id="UP000481033"/>
    </source>
</evidence>
<dbReference type="Proteomes" id="UP000481033">
    <property type="component" value="Unassembled WGS sequence"/>
</dbReference>
<protein>
    <submittedName>
        <fullName evidence="9">Precorrin-4 C(11)-methyltransferase</fullName>
        <ecNumber evidence="9">2.1.1.133</ecNumber>
    </submittedName>
</protein>
<dbReference type="GO" id="GO:0032259">
    <property type="term" value="P:methylation"/>
    <property type="evidence" value="ECO:0007669"/>
    <property type="project" value="UniProtKB-KW"/>
</dbReference>
<evidence type="ECO:0000256" key="2">
    <source>
        <dbReference type="ARBA" id="ARBA00005879"/>
    </source>
</evidence>
<dbReference type="AlphaFoldDB" id="A0A6M0RRB7"/>
<dbReference type="GO" id="GO:0009236">
    <property type="term" value="P:cobalamin biosynthetic process"/>
    <property type="evidence" value="ECO:0007669"/>
    <property type="project" value="UniProtKB-UniPathway"/>
</dbReference>
<evidence type="ECO:0000256" key="4">
    <source>
        <dbReference type="ARBA" id="ARBA00022603"/>
    </source>
</evidence>
<evidence type="ECO:0000256" key="1">
    <source>
        <dbReference type="ARBA" id="ARBA00004953"/>
    </source>
</evidence>
<organism evidence="9 10">
    <name type="scientific">Adonisia turfae CCMR0081</name>
    <dbReference type="NCBI Taxonomy" id="2292702"/>
    <lineage>
        <taxon>Bacteria</taxon>
        <taxon>Bacillati</taxon>
        <taxon>Cyanobacteriota</taxon>
        <taxon>Adonisia</taxon>
        <taxon>Adonisia turfae</taxon>
    </lineage>
</organism>
<dbReference type="Gene3D" id="3.30.950.10">
    <property type="entry name" value="Methyltransferase, Cobalt-precorrin-4 Transmethylase, Domain 2"/>
    <property type="match status" value="1"/>
</dbReference>
<dbReference type="InterPro" id="IPR000878">
    <property type="entry name" value="4pyrrol_Mease"/>
</dbReference>
<reference evidence="9 10" key="1">
    <citation type="journal article" date="2020" name="Microb. Ecol.">
        <title>Ecogenomics of the Marine Benthic Filamentous Cyanobacterium Adonisia.</title>
        <authorList>
            <person name="Walter J.M."/>
            <person name="Coutinho F.H."/>
            <person name="Leomil L."/>
            <person name="Hargreaves P.I."/>
            <person name="Campeao M.E."/>
            <person name="Vieira V.V."/>
            <person name="Silva B.S."/>
            <person name="Fistarol G.O."/>
            <person name="Salomon P.S."/>
            <person name="Sawabe T."/>
            <person name="Mino S."/>
            <person name="Hosokawa M."/>
            <person name="Miyashita H."/>
            <person name="Maruyama F."/>
            <person name="van Verk M.C."/>
            <person name="Dutilh B.E."/>
            <person name="Thompson C.C."/>
            <person name="Thompson F.L."/>
        </authorList>
    </citation>
    <scope>NUCLEOTIDE SEQUENCE [LARGE SCALE GENOMIC DNA]</scope>
    <source>
        <strain evidence="9 10">CCMR0081</strain>
    </source>
</reference>
<keyword evidence="5 7" id="KW-0808">Transferase</keyword>
<keyword evidence="4 7" id="KW-0489">Methyltransferase</keyword>
<dbReference type="InterPro" id="IPR035996">
    <property type="entry name" value="4pyrrol_Methylase_sf"/>
</dbReference>
<evidence type="ECO:0000256" key="5">
    <source>
        <dbReference type="ARBA" id="ARBA00022679"/>
    </source>
</evidence>
<name>A0A6M0RRB7_9CYAN</name>
<keyword evidence="10" id="KW-1185">Reference proteome</keyword>
<dbReference type="PROSITE" id="PS00840">
    <property type="entry name" value="SUMT_2"/>
    <property type="match status" value="1"/>
</dbReference>
<dbReference type="PROSITE" id="PS00839">
    <property type="entry name" value="SUMT_1"/>
    <property type="match status" value="1"/>
</dbReference>
<evidence type="ECO:0000256" key="3">
    <source>
        <dbReference type="ARBA" id="ARBA00022573"/>
    </source>
</evidence>
<dbReference type="Pfam" id="PF00590">
    <property type="entry name" value="TP_methylase"/>
    <property type="match status" value="1"/>
</dbReference>